<dbReference type="PANTHER" id="PTHR47328">
    <property type="match status" value="1"/>
</dbReference>
<dbReference type="SUPFAM" id="SSF55298">
    <property type="entry name" value="YjgF-like"/>
    <property type="match status" value="1"/>
</dbReference>
<dbReference type="InterPro" id="IPR035709">
    <property type="entry name" value="YoaB-like"/>
</dbReference>
<dbReference type="CDD" id="cd06150">
    <property type="entry name" value="YjgF_YER057c_UK114_like_2"/>
    <property type="match status" value="1"/>
</dbReference>
<dbReference type="PROSITE" id="PS01094">
    <property type="entry name" value="UPF0076"/>
    <property type="match status" value="1"/>
</dbReference>
<name>A0A3S4XIZ3_9RHOB</name>
<dbReference type="Proteomes" id="UP000287168">
    <property type="component" value="Unassembled WGS sequence"/>
</dbReference>
<dbReference type="AlphaFoldDB" id="A0A3S4XIZ3"/>
<sequence length="118" mass="12479">MIERFAQNQRMSGAVSWPLSGRMIVTAGQVADNLDGTTAEQTANVLAKIDALLAEAGASKADVVSATIWLSDMAEFQEMNGIWDAWVAPGAAPARATVEAKLALPQFKVEIQVHAVVA</sequence>
<proteinExistence type="inferred from homology"/>
<protein>
    <submittedName>
        <fullName evidence="2">RidA family protein</fullName>
    </submittedName>
</protein>
<comment type="caution">
    <text evidence="2">The sequence shown here is derived from an EMBL/GenBank/DDBJ whole genome shotgun (WGS) entry which is preliminary data.</text>
</comment>
<organism evidence="2 3">
    <name type="scientific">Falsigemmobacter intermedius</name>
    <dbReference type="NCBI Taxonomy" id="1553448"/>
    <lineage>
        <taxon>Bacteria</taxon>
        <taxon>Pseudomonadati</taxon>
        <taxon>Pseudomonadota</taxon>
        <taxon>Alphaproteobacteria</taxon>
        <taxon>Rhodobacterales</taxon>
        <taxon>Paracoccaceae</taxon>
        <taxon>Falsigemmobacter</taxon>
    </lineage>
</organism>
<dbReference type="EMBL" id="SBLC01000047">
    <property type="protein sequence ID" value="RWY37384.1"/>
    <property type="molecule type" value="Genomic_DNA"/>
</dbReference>
<dbReference type="InterPro" id="IPR019897">
    <property type="entry name" value="RidA_CS"/>
</dbReference>
<keyword evidence="3" id="KW-1185">Reference proteome</keyword>
<dbReference type="OrthoDB" id="9803101at2"/>
<evidence type="ECO:0000313" key="2">
    <source>
        <dbReference type="EMBL" id="RWY37384.1"/>
    </source>
</evidence>
<gene>
    <name evidence="2" type="ORF">EP867_17230</name>
</gene>
<reference evidence="2 3" key="1">
    <citation type="journal article" date="2015" name="Int. J. Syst. Evol. Microbiol.">
        <title>Gemmobacter intermedius sp. nov., isolated from a white stork (Ciconia ciconia).</title>
        <authorList>
            <person name="Kampfer P."/>
            <person name="Jerzak L."/>
            <person name="Wilharm G."/>
            <person name="Golke J."/>
            <person name="Busse H.J."/>
            <person name="Glaeser S.P."/>
        </authorList>
    </citation>
    <scope>NUCLEOTIDE SEQUENCE [LARGE SCALE GENOMIC DNA]</scope>
    <source>
        <strain evidence="2 3">119/4</strain>
    </source>
</reference>
<accession>A0A3S4XIZ3</accession>
<dbReference type="RefSeq" id="WP_128490704.1">
    <property type="nucleotide sequence ID" value="NZ_SBLC01000047.1"/>
</dbReference>
<evidence type="ECO:0000313" key="3">
    <source>
        <dbReference type="Proteomes" id="UP000287168"/>
    </source>
</evidence>
<dbReference type="InterPro" id="IPR035959">
    <property type="entry name" value="RutC-like_sf"/>
</dbReference>
<evidence type="ECO:0000256" key="1">
    <source>
        <dbReference type="ARBA" id="ARBA00010552"/>
    </source>
</evidence>
<dbReference type="InterPro" id="IPR006175">
    <property type="entry name" value="YjgF/YER057c/UK114"/>
</dbReference>
<dbReference type="PANTHER" id="PTHR47328:SF1">
    <property type="entry name" value="RUTC FAMILY PROTEIN YOAB"/>
    <property type="match status" value="1"/>
</dbReference>
<dbReference type="Pfam" id="PF01042">
    <property type="entry name" value="Ribonuc_L-PSP"/>
    <property type="match status" value="1"/>
</dbReference>
<dbReference type="Gene3D" id="3.30.1330.40">
    <property type="entry name" value="RutC-like"/>
    <property type="match status" value="1"/>
</dbReference>
<comment type="similarity">
    <text evidence="1">Belongs to the RutC family.</text>
</comment>